<dbReference type="InterPro" id="IPR003607">
    <property type="entry name" value="HD/PDEase_dom"/>
</dbReference>
<protein>
    <submittedName>
        <fullName evidence="2">HD domain-containing protein</fullName>
    </submittedName>
</protein>
<reference evidence="2 3" key="1">
    <citation type="submission" date="2024-09" db="EMBL/GenBank/DDBJ databases">
        <authorList>
            <person name="Sun Q."/>
            <person name="Mori K."/>
        </authorList>
    </citation>
    <scope>NUCLEOTIDE SEQUENCE [LARGE SCALE GENOMIC DNA]</scope>
    <source>
        <strain evidence="2 3">JCM 13503</strain>
    </source>
</reference>
<organism evidence="2 3">
    <name type="scientific">Deinococcus oregonensis</name>
    <dbReference type="NCBI Taxonomy" id="1805970"/>
    <lineage>
        <taxon>Bacteria</taxon>
        <taxon>Thermotogati</taxon>
        <taxon>Deinococcota</taxon>
        <taxon>Deinococci</taxon>
        <taxon>Deinococcales</taxon>
        <taxon>Deinococcaceae</taxon>
        <taxon>Deinococcus</taxon>
    </lineage>
</organism>
<comment type="caution">
    <text evidence="2">The sequence shown here is derived from an EMBL/GenBank/DDBJ whole genome shotgun (WGS) entry which is preliminary data.</text>
</comment>
<sequence length="427" mass="48495">MIHLEEDEVALMKSPEIQRLRYIRMCNINSLLLSGASETKRFEHSIGVLGLAKEWLRHNFNVLPKNQRDILRYAAMLHDIQTGPFGHSFQYLVEDTATFNFQHSNIVAGEINDFYQSGKMNLSFSGEPFAVKRLLGSFWEAVGNAIDGSGPVGSLISSSMDLDNIDNVYRMAYHMGLLEDQEKHTPIKLVGQLKLLPDRSLAITPQGVNLVHNWHEVRARVYNDLLLDWGEFSAKAMLTKAMEMALEYGIVGIESWIKTDEQLLDFLISEGVGEKQELRKLVNRLKTGDLYEPIGLYESVNNNHIKLLNNSKSKREIEESIKNLLKLAGFNASAPLIHFIEDKNKTYRSVSLRIYGSQEMITVGETLSRMLVGVFVPKEVSKLKKDHIYRGICKDVLTQYGIEITKEIYDPLESLEEDSYNGGGLFF</sequence>
<keyword evidence="3" id="KW-1185">Reference proteome</keyword>
<evidence type="ECO:0000313" key="3">
    <source>
        <dbReference type="Proteomes" id="UP001589733"/>
    </source>
</evidence>
<dbReference type="SUPFAM" id="SSF109604">
    <property type="entry name" value="HD-domain/PDEase-like"/>
    <property type="match status" value="1"/>
</dbReference>
<dbReference type="RefSeq" id="WP_380009624.1">
    <property type="nucleotide sequence ID" value="NZ_JBHLYR010000032.1"/>
</dbReference>
<dbReference type="Proteomes" id="UP001589733">
    <property type="component" value="Unassembled WGS sequence"/>
</dbReference>
<evidence type="ECO:0000313" key="2">
    <source>
        <dbReference type="EMBL" id="MFB9992534.1"/>
    </source>
</evidence>
<name>A0ABV6AYF7_9DEIO</name>
<dbReference type="CDD" id="cd00077">
    <property type="entry name" value="HDc"/>
    <property type="match status" value="1"/>
</dbReference>
<proteinExistence type="predicted"/>
<dbReference type="EMBL" id="JBHLYR010000032">
    <property type="protein sequence ID" value="MFB9992534.1"/>
    <property type="molecule type" value="Genomic_DNA"/>
</dbReference>
<evidence type="ECO:0000259" key="1">
    <source>
        <dbReference type="Pfam" id="PF01966"/>
    </source>
</evidence>
<dbReference type="Gene3D" id="1.10.3210.10">
    <property type="entry name" value="Hypothetical protein af1432"/>
    <property type="match status" value="1"/>
</dbReference>
<dbReference type="PANTHER" id="PTHR11373">
    <property type="entry name" value="DEOXYNUCLEOSIDE TRIPHOSPHATE TRIPHOSPHOHYDROLASE"/>
    <property type="match status" value="1"/>
</dbReference>
<gene>
    <name evidence="2" type="ORF">ACFFLM_11210</name>
</gene>
<accession>A0ABV6AYF7</accession>
<feature type="domain" description="HD" evidence="1">
    <location>
        <begin position="41"/>
        <end position="108"/>
    </location>
</feature>
<dbReference type="InterPro" id="IPR050135">
    <property type="entry name" value="dGTPase-like"/>
</dbReference>
<dbReference type="PANTHER" id="PTHR11373:SF4">
    <property type="entry name" value="DEOXYNUCLEOSIDE TRIPHOSPHATE TRIPHOSPHOHYDROLASE SAMHD1"/>
    <property type="match status" value="1"/>
</dbReference>
<dbReference type="Pfam" id="PF01966">
    <property type="entry name" value="HD"/>
    <property type="match status" value="1"/>
</dbReference>
<dbReference type="InterPro" id="IPR006674">
    <property type="entry name" value="HD_domain"/>
</dbReference>